<dbReference type="AlphaFoldDB" id="M3APJ6"/>
<dbReference type="Proteomes" id="UP000016932">
    <property type="component" value="Unassembled WGS sequence"/>
</dbReference>
<organism evidence="1 2">
    <name type="scientific">Pseudocercospora fijiensis (strain CIRAD86)</name>
    <name type="common">Black leaf streak disease fungus</name>
    <name type="synonym">Mycosphaerella fijiensis</name>
    <dbReference type="NCBI Taxonomy" id="383855"/>
    <lineage>
        <taxon>Eukaryota</taxon>
        <taxon>Fungi</taxon>
        <taxon>Dikarya</taxon>
        <taxon>Ascomycota</taxon>
        <taxon>Pezizomycotina</taxon>
        <taxon>Dothideomycetes</taxon>
        <taxon>Dothideomycetidae</taxon>
        <taxon>Mycosphaerellales</taxon>
        <taxon>Mycosphaerellaceae</taxon>
        <taxon>Pseudocercospora</taxon>
    </lineage>
</organism>
<dbReference type="VEuPathDB" id="FungiDB:MYCFIDRAFT_143069"/>
<dbReference type="HOGENOM" id="CLU_083958_0_0_1"/>
<dbReference type="EMBL" id="KB446562">
    <property type="protein sequence ID" value="EME79048.1"/>
    <property type="molecule type" value="Genomic_DNA"/>
</dbReference>
<dbReference type="OrthoDB" id="5427350at2759"/>
<dbReference type="Pfam" id="PF14269">
    <property type="entry name" value="Arylsulfotran_2"/>
    <property type="match status" value="1"/>
</dbReference>
<dbReference type="InterPro" id="IPR053143">
    <property type="entry name" value="Arylsulfate_ST"/>
</dbReference>
<keyword evidence="2" id="KW-1185">Reference proteome</keyword>
<evidence type="ECO:0000313" key="2">
    <source>
        <dbReference type="Proteomes" id="UP000016932"/>
    </source>
</evidence>
<reference evidence="1 2" key="1">
    <citation type="journal article" date="2012" name="PLoS Pathog.">
        <title>Diverse lifestyles and strategies of plant pathogenesis encoded in the genomes of eighteen Dothideomycetes fungi.</title>
        <authorList>
            <person name="Ohm R.A."/>
            <person name="Feau N."/>
            <person name="Henrissat B."/>
            <person name="Schoch C.L."/>
            <person name="Horwitz B.A."/>
            <person name="Barry K.W."/>
            <person name="Condon B.J."/>
            <person name="Copeland A.C."/>
            <person name="Dhillon B."/>
            <person name="Glaser F."/>
            <person name="Hesse C.N."/>
            <person name="Kosti I."/>
            <person name="LaButti K."/>
            <person name="Lindquist E.A."/>
            <person name="Lucas S."/>
            <person name="Salamov A.A."/>
            <person name="Bradshaw R.E."/>
            <person name="Ciuffetti L."/>
            <person name="Hamelin R.C."/>
            <person name="Kema G.H.J."/>
            <person name="Lawrence C."/>
            <person name="Scott J.A."/>
            <person name="Spatafora J.W."/>
            <person name="Turgeon B.G."/>
            <person name="de Wit P.J.G.M."/>
            <person name="Zhong S."/>
            <person name="Goodwin S.B."/>
            <person name="Grigoriev I.V."/>
        </authorList>
    </citation>
    <scope>NUCLEOTIDE SEQUENCE [LARGE SCALE GENOMIC DNA]</scope>
    <source>
        <strain evidence="1 2">CIRAD86</strain>
    </source>
</reference>
<evidence type="ECO:0000313" key="1">
    <source>
        <dbReference type="EMBL" id="EME79048.1"/>
    </source>
</evidence>
<protein>
    <submittedName>
        <fullName evidence="1">Uncharacterized protein</fullName>
    </submittedName>
</protein>
<proteinExistence type="predicted"/>
<accession>M3APJ6</accession>
<gene>
    <name evidence="1" type="ORF">MYCFIDRAFT_143069</name>
</gene>
<dbReference type="RefSeq" id="XP_007929876.1">
    <property type="nucleotide sequence ID" value="XM_007931685.1"/>
</dbReference>
<sequence>MGGSIVNFRPCVWENEAALCFFRGQKRRAIGFGHGVVLNRHYEQVSVFGAVDGPVDMHECRTTASGSALFTVYRARPHDFGFKNGVGWLLDSGFQEIDVRSANASLLFSWNALDHVHMTDSTLSIAERPEIFGSGRSHLDAFDFFHVNSVDKDADGNYLISARHADSLYMISRTDGRILWQLGGKQSSFRGTGTEFRRQHDARYVFGNKTHSLITLFDNAADCYTVFGNESQGLEILLDHVTLTATTQRRFRNGLVSCGMGSLQTRANGDALLCSGSTQRPVITKVRSR</sequence>
<dbReference type="KEGG" id="pfj:MYCFIDRAFT_143069"/>
<dbReference type="PANTHER" id="PTHR35340">
    <property type="entry name" value="PQQ ENZYME REPEAT PROTEIN-RELATED"/>
    <property type="match status" value="1"/>
</dbReference>
<dbReference type="PANTHER" id="PTHR35340:SF5">
    <property type="entry name" value="ASST-DOMAIN-CONTAINING PROTEIN"/>
    <property type="match status" value="1"/>
</dbReference>
<dbReference type="SUPFAM" id="SSF63829">
    <property type="entry name" value="Calcium-dependent phosphotriesterase"/>
    <property type="match status" value="1"/>
</dbReference>
<name>M3APJ6_PSEFD</name>
<dbReference type="InterPro" id="IPR039535">
    <property type="entry name" value="ASST-like"/>
</dbReference>
<dbReference type="eggNOG" id="ENOG502SI9I">
    <property type="taxonomic scope" value="Eukaryota"/>
</dbReference>
<dbReference type="GeneID" id="19331236"/>